<keyword evidence="3" id="KW-1185">Reference proteome</keyword>
<feature type="region of interest" description="Disordered" evidence="1">
    <location>
        <begin position="268"/>
        <end position="302"/>
    </location>
</feature>
<dbReference type="RefSeq" id="WP_087006408.1">
    <property type="nucleotide sequence ID" value="NZ_FWFF01000009.1"/>
</dbReference>
<dbReference type="EMBL" id="FWFF01000009">
    <property type="protein sequence ID" value="SLM96813.1"/>
    <property type="molecule type" value="Genomic_DNA"/>
</dbReference>
<dbReference type="SUPFAM" id="SSF53474">
    <property type="entry name" value="alpha/beta-Hydrolases"/>
    <property type="match status" value="1"/>
</dbReference>
<gene>
    <name evidence="2" type="ORF">FM105_06335</name>
</gene>
<evidence type="ECO:0000313" key="3">
    <source>
        <dbReference type="Proteomes" id="UP000196581"/>
    </source>
</evidence>
<accession>A0A1X6XCJ5</accession>
<name>A0A1X6XCJ5_9MICO</name>
<reference evidence="3" key="1">
    <citation type="submission" date="2017-02" db="EMBL/GenBank/DDBJ databases">
        <authorList>
            <person name="Dridi B."/>
        </authorList>
    </citation>
    <scope>NUCLEOTIDE SEQUENCE [LARGE SCALE GENOMIC DNA]</scope>
    <source>
        <strain evidence="3">B Co 03.10</strain>
    </source>
</reference>
<dbReference type="Proteomes" id="UP000196581">
    <property type="component" value="Unassembled WGS sequence"/>
</dbReference>
<feature type="compositionally biased region" description="Basic and acidic residues" evidence="1">
    <location>
        <begin position="272"/>
        <end position="290"/>
    </location>
</feature>
<sequence>MSAGPAQDVTVTGGSGGTTARLDDMRAGADVLSARAEEFEAVLVTLARAEADATVLALAASPVTGAALEVACARFFARSAGAGLRIRGIASALRGCADAYESADALIAASFALVLDTAANVAGHMVRAVVFHPVTMLVVGSAAVQGLVVGTGVVHVWNAAKDAGVLEHIEQVTGIDVDEVAEHGAEAVLGVLADGAVWVVQGAGEHSELTGAAMEHVLPGFVAGFVGVPPGLVFTPADWGAIPRDSQTLTGFVLAGLSPFGFFGDQSLLPDPQHRPPVDVREVDDGDGHGRPGGASAGHAHAPGSVRALWERQWAQSRGRDNGRVRVEQIEGADGRRRHIVYVPATTQNTLRAGRETTDHTTNLETASGRRSAQHEVVRTAIEEAGVEPEDEVMLVGYSQGGLVAASLLADEEFRQRVNVTTVFTVGSPVSDFAPPDGVDMLSIEHEQDLVPDLDGARNADTADWATLTVDLDEAEQREALAGKGWSQERIDAAFDGPVYAHGGELYDNTLTGLEESGHPELAQWQERNSRFFDGPLGSTHSFEGTRP</sequence>
<dbReference type="Gene3D" id="3.40.50.1820">
    <property type="entry name" value="alpha/beta hydrolase"/>
    <property type="match status" value="1"/>
</dbReference>
<feature type="region of interest" description="Disordered" evidence="1">
    <location>
        <begin position="350"/>
        <end position="374"/>
    </location>
</feature>
<dbReference type="InterPro" id="IPR029058">
    <property type="entry name" value="AB_hydrolase_fold"/>
</dbReference>
<evidence type="ECO:0000313" key="2">
    <source>
        <dbReference type="EMBL" id="SLM96813.1"/>
    </source>
</evidence>
<organism evidence="2 3">
    <name type="scientific">Brevibacterium yomogidense</name>
    <dbReference type="NCBI Taxonomy" id="946573"/>
    <lineage>
        <taxon>Bacteria</taxon>
        <taxon>Bacillati</taxon>
        <taxon>Actinomycetota</taxon>
        <taxon>Actinomycetes</taxon>
        <taxon>Micrococcales</taxon>
        <taxon>Brevibacteriaceae</taxon>
        <taxon>Brevibacterium</taxon>
    </lineage>
</organism>
<dbReference type="AlphaFoldDB" id="A0A1X6XCJ5"/>
<feature type="compositionally biased region" description="Polar residues" evidence="1">
    <location>
        <begin position="360"/>
        <end position="371"/>
    </location>
</feature>
<protein>
    <submittedName>
        <fullName evidence="2">Uncharacterized protein</fullName>
    </submittedName>
</protein>
<evidence type="ECO:0000256" key="1">
    <source>
        <dbReference type="SAM" id="MobiDB-lite"/>
    </source>
</evidence>
<proteinExistence type="predicted"/>